<dbReference type="Gene3D" id="3.40.50.10490">
    <property type="entry name" value="Glucose-6-phosphate isomerase like protein, domain 1"/>
    <property type="match status" value="1"/>
</dbReference>
<evidence type="ECO:0000256" key="1">
    <source>
        <dbReference type="ARBA" id="ARBA00011738"/>
    </source>
</evidence>
<dbReference type="GO" id="GO:0016835">
    <property type="term" value="F:carbon-oxygen lyase activity"/>
    <property type="evidence" value="ECO:0007669"/>
    <property type="project" value="UniProtKB-UniRule"/>
</dbReference>
<dbReference type="Gene3D" id="1.10.8.1080">
    <property type="match status" value="1"/>
</dbReference>
<dbReference type="GO" id="GO:0097367">
    <property type="term" value="F:carbohydrate derivative binding"/>
    <property type="evidence" value="ECO:0007669"/>
    <property type="project" value="InterPro"/>
</dbReference>
<evidence type="ECO:0000256" key="10">
    <source>
        <dbReference type="ARBA" id="ARBA00077905"/>
    </source>
</evidence>
<evidence type="ECO:0000313" key="15">
    <source>
        <dbReference type="Proteomes" id="UP000273083"/>
    </source>
</evidence>
<evidence type="ECO:0000256" key="7">
    <source>
        <dbReference type="ARBA" id="ARBA00061234"/>
    </source>
</evidence>
<evidence type="ECO:0000256" key="4">
    <source>
        <dbReference type="ARBA" id="ARBA00051747"/>
    </source>
</evidence>
<gene>
    <name evidence="12" type="primary">murQ</name>
    <name evidence="14" type="ORF">EDD66_10346</name>
</gene>
<evidence type="ECO:0000256" key="2">
    <source>
        <dbReference type="ARBA" id="ARBA00023239"/>
    </source>
</evidence>
<dbReference type="NCBIfam" id="NF003915">
    <property type="entry name" value="PRK05441.1"/>
    <property type="match status" value="1"/>
</dbReference>
<comment type="catalytic activity">
    <reaction evidence="4 12">
        <text>N-acetyl-D-muramate 6-phosphate + H2O = N-acetyl-D-glucosamine 6-phosphate + (R)-lactate</text>
        <dbReference type="Rhea" id="RHEA:26410"/>
        <dbReference type="ChEBI" id="CHEBI:15377"/>
        <dbReference type="ChEBI" id="CHEBI:16004"/>
        <dbReference type="ChEBI" id="CHEBI:57513"/>
        <dbReference type="ChEBI" id="CHEBI:58722"/>
        <dbReference type="EC" id="4.2.1.126"/>
    </reaction>
</comment>
<evidence type="ECO:0000256" key="6">
    <source>
        <dbReference type="ARBA" id="ARBA00060672"/>
    </source>
</evidence>
<dbReference type="CDD" id="cd05007">
    <property type="entry name" value="SIS_Etherase"/>
    <property type="match status" value="1"/>
</dbReference>
<dbReference type="Proteomes" id="UP000273083">
    <property type="component" value="Unassembled WGS sequence"/>
</dbReference>
<comment type="subunit">
    <text evidence="1 12">Homodimer.</text>
</comment>
<dbReference type="InterPro" id="IPR005486">
    <property type="entry name" value="Glucokinase_regulatory_CS"/>
</dbReference>
<dbReference type="EC" id="4.2.1.126" evidence="8 12"/>
<comment type="caution">
    <text evidence="14">The sequence shown here is derived from an EMBL/GenBank/DDBJ whole genome shotgun (WGS) entry which is preliminary data.</text>
</comment>
<dbReference type="OrthoDB" id="9813395at2"/>
<proteinExistence type="inferred from homology"/>
<comment type="pathway">
    <text evidence="6">Cell wall biogenesis.</text>
</comment>
<evidence type="ECO:0000256" key="8">
    <source>
        <dbReference type="ARBA" id="ARBA00067056"/>
    </source>
</evidence>
<dbReference type="PROSITE" id="PS01272">
    <property type="entry name" value="GCKR"/>
    <property type="match status" value="1"/>
</dbReference>
<dbReference type="FunFam" id="1.10.8.1080:FF:000001">
    <property type="entry name" value="N-acetylmuramic acid 6-phosphate etherase"/>
    <property type="match status" value="1"/>
</dbReference>
<comment type="pathway">
    <text evidence="12">Amino-sugar metabolism; N-acetylmuramate degradation.</text>
</comment>
<feature type="active site" description="Proton donor" evidence="12">
    <location>
        <position position="84"/>
    </location>
</feature>
<keyword evidence="15" id="KW-1185">Reference proteome</keyword>
<dbReference type="InterPro" id="IPR040190">
    <property type="entry name" value="MURQ/GCKR"/>
</dbReference>
<dbReference type="NCBIfam" id="TIGR00274">
    <property type="entry name" value="N-acetylmuramic acid 6-phosphate etherase"/>
    <property type="match status" value="1"/>
</dbReference>
<dbReference type="FunFam" id="3.40.50.10490:FF:000014">
    <property type="entry name" value="N-acetylmuramic acid 6-phosphate etherase"/>
    <property type="match status" value="1"/>
</dbReference>
<dbReference type="GO" id="GO:0097173">
    <property type="term" value="P:N-acetylmuramic acid catabolic process"/>
    <property type="evidence" value="ECO:0007669"/>
    <property type="project" value="UniProtKB-UniPathway"/>
</dbReference>
<dbReference type="PROSITE" id="PS51464">
    <property type="entry name" value="SIS"/>
    <property type="match status" value="1"/>
</dbReference>
<comment type="function">
    <text evidence="12">Specifically catalyzes the cleavage of the D-lactyl ether substituent of MurNAc 6-phosphate, producing GlcNAc 6-phosphate and D-lactate.</text>
</comment>
<dbReference type="RefSeq" id="WP_123608572.1">
    <property type="nucleotide sequence ID" value="NZ_RJVG01000003.1"/>
</dbReference>
<reference evidence="14 15" key="1">
    <citation type="submission" date="2018-11" db="EMBL/GenBank/DDBJ databases">
        <title>Genomic Encyclopedia of Type Strains, Phase IV (KMG-IV): sequencing the most valuable type-strain genomes for metagenomic binning, comparative biology and taxonomic classification.</title>
        <authorList>
            <person name="Goeker M."/>
        </authorList>
    </citation>
    <scope>NUCLEOTIDE SEQUENCE [LARGE SCALE GENOMIC DNA]</scope>
    <source>
        <strain evidence="14 15">DSM 26537</strain>
    </source>
</reference>
<dbReference type="Pfam" id="PF22645">
    <property type="entry name" value="GKRP_SIS_N"/>
    <property type="match status" value="1"/>
</dbReference>
<evidence type="ECO:0000256" key="9">
    <source>
        <dbReference type="ARBA" id="ARBA00070061"/>
    </source>
</evidence>
<dbReference type="SUPFAM" id="SSF53697">
    <property type="entry name" value="SIS domain"/>
    <property type="match status" value="1"/>
</dbReference>
<feature type="active site" evidence="12">
    <location>
        <position position="115"/>
    </location>
</feature>
<accession>A0A3N1XSK0</accession>
<organism evidence="14 15">
    <name type="scientific">Mobilisporobacter senegalensis</name>
    <dbReference type="NCBI Taxonomy" id="1329262"/>
    <lineage>
        <taxon>Bacteria</taxon>
        <taxon>Bacillati</taxon>
        <taxon>Bacillota</taxon>
        <taxon>Clostridia</taxon>
        <taxon>Lachnospirales</taxon>
        <taxon>Lachnospiraceae</taxon>
        <taxon>Mobilisporobacter</taxon>
    </lineage>
</organism>
<dbReference type="AlphaFoldDB" id="A0A3N1XSK0"/>
<dbReference type="InterPro" id="IPR001347">
    <property type="entry name" value="SIS_dom"/>
</dbReference>
<comment type="similarity">
    <text evidence="7 12">Belongs to the GCKR-like family. MurNAc-6-P etherase subfamily.</text>
</comment>
<feature type="domain" description="SIS" evidence="13">
    <location>
        <begin position="56"/>
        <end position="219"/>
    </location>
</feature>
<evidence type="ECO:0000256" key="5">
    <source>
        <dbReference type="ARBA" id="ARBA00060595"/>
    </source>
</evidence>
<evidence type="ECO:0000313" key="14">
    <source>
        <dbReference type="EMBL" id="ROR29111.1"/>
    </source>
</evidence>
<protein>
    <recommendedName>
        <fullName evidence="9 12">N-acetylmuramic acid 6-phosphate etherase</fullName>
        <shortName evidence="12">MurNAc-6-P etherase</shortName>
        <ecNumber evidence="8 12">4.2.1.126</ecNumber>
    </recommendedName>
    <alternativeName>
        <fullName evidence="11 12">N-acetylmuramic acid 6-phosphate hydrolase</fullName>
    </alternativeName>
    <alternativeName>
        <fullName evidence="10 12">N-acetylmuramic acid 6-phosphate lyase</fullName>
    </alternativeName>
</protein>
<dbReference type="PANTHER" id="PTHR10088:SF4">
    <property type="entry name" value="GLUCOKINASE REGULATORY PROTEIN"/>
    <property type="match status" value="1"/>
</dbReference>
<dbReference type="NCBIfam" id="NF009222">
    <property type="entry name" value="PRK12570.1"/>
    <property type="match status" value="1"/>
</dbReference>
<evidence type="ECO:0000256" key="3">
    <source>
        <dbReference type="ARBA" id="ARBA00023277"/>
    </source>
</evidence>
<dbReference type="InterPro" id="IPR005488">
    <property type="entry name" value="Etherase_MurQ"/>
</dbReference>
<dbReference type="EMBL" id="RJVG01000003">
    <property type="protein sequence ID" value="ROR29111.1"/>
    <property type="molecule type" value="Genomic_DNA"/>
</dbReference>
<dbReference type="HAMAP" id="MF_00068">
    <property type="entry name" value="MurQ"/>
    <property type="match status" value="1"/>
</dbReference>
<evidence type="ECO:0000256" key="11">
    <source>
        <dbReference type="ARBA" id="ARBA00084049"/>
    </source>
</evidence>
<dbReference type="PANTHER" id="PTHR10088">
    <property type="entry name" value="GLUCOKINASE REGULATORY PROTEIN"/>
    <property type="match status" value="1"/>
</dbReference>
<dbReference type="GO" id="GO:0016803">
    <property type="term" value="F:ether hydrolase activity"/>
    <property type="evidence" value="ECO:0007669"/>
    <property type="project" value="TreeGrafter"/>
</dbReference>
<dbReference type="GO" id="GO:0046348">
    <property type="term" value="P:amino sugar catabolic process"/>
    <property type="evidence" value="ECO:0007669"/>
    <property type="project" value="InterPro"/>
</dbReference>
<evidence type="ECO:0000256" key="12">
    <source>
        <dbReference type="HAMAP-Rule" id="MF_00068"/>
    </source>
</evidence>
<keyword evidence="3 12" id="KW-0119">Carbohydrate metabolism</keyword>
<keyword evidence="2 12" id="KW-0456">Lyase</keyword>
<dbReference type="GO" id="GO:0009254">
    <property type="term" value="P:peptidoglycan turnover"/>
    <property type="evidence" value="ECO:0007669"/>
    <property type="project" value="TreeGrafter"/>
</dbReference>
<sequence length="299" mass="32147">MLDLTKLTTETRNERTMNLDCMTPLEIATIMNKEDEMVVAAVKEVLPQVATVIEWCTNSLKNSGRIIYMGAGTSGRLGLLDAVECPPTFGTSPEMVVGLIAGGSGAFIKAVEGAEDSTTLGVEDLKKLNLNKNDIVIGIAASGRTPYVIAALKYARELGCKTAVLVCNRNSEMAKHADIAIEPVSGPEVLTGSTRLKSGTAQKMILNMISTGSMVGIGKAYQNLMVDVMQTNMKLVSRAENIIISATDCDRETAKETLEIAEGSAKLAITMILLQCSKEEAIERLNHSHGHIRYALENK</sequence>
<evidence type="ECO:0000259" key="13">
    <source>
        <dbReference type="PROSITE" id="PS51464"/>
    </source>
</evidence>
<comment type="miscellaneous">
    <text evidence="12">A lyase-type mechanism (elimination/hydration) is suggested for the cleavage of the lactyl ether bond of MurNAc 6-phosphate, with the formation of an alpha,beta-unsaturated aldehyde intermediate with (E)-stereochemistry, followed by the syn addition of water to give product.</text>
</comment>
<dbReference type="InterPro" id="IPR046348">
    <property type="entry name" value="SIS_dom_sf"/>
</dbReference>
<name>A0A3N1XSK0_9FIRM</name>
<dbReference type="UniPathway" id="UPA00342"/>
<comment type="pathway">
    <text evidence="5">Amino-sugar metabolism; 1,6-anhydro-N-acetylmuramate degradation.</text>
</comment>